<dbReference type="eggNOG" id="COG1361">
    <property type="taxonomic scope" value="Bacteria"/>
</dbReference>
<dbReference type="OrthoDB" id="370185at2"/>
<evidence type="ECO:0000313" key="1">
    <source>
        <dbReference type="EMBL" id="AFG38724.1"/>
    </source>
</evidence>
<reference evidence="2" key="1">
    <citation type="journal article" date="2013" name="Stand. Genomic Sci.">
        <title>Complete genome sequence of the halophilic bacterium Spirochaeta africana type strain (Z-7692(T)) from the alkaline Lake Magadi in the East African Rift.</title>
        <authorList>
            <person name="Liolos K."/>
            <person name="Abt B."/>
            <person name="Scheuner C."/>
            <person name="Teshima H."/>
            <person name="Held B."/>
            <person name="Lapidus A."/>
            <person name="Nolan M."/>
            <person name="Lucas S."/>
            <person name="Deshpande S."/>
            <person name="Cheng J.F."/>
            <person name="Tapia R."/>
            <person name="Goodwin L.A."/>
            <person name="Pitluck S."/>
            <person name="Pagani I."/>
            <person name="Ivanova N."/>
            <person name="Mavromatis K."/>
            <person name="Mikhailova N."/>
            <person name="Huntemann M."/>
            <person name="Pati A."/>
            <person name="Chen A."/>
            <person name="Palaniappan K."/>
            <person name="Land M."/>
            <person name="Rohde M."/>
            <person name="Tindall B.J."/>
            <person name="Detter J.C."/>
            <person name="Goker M."/>
            <person name="Bristow J."/>
            <person name="Eisen J.A."/>
            <person name="Markowitz V."/>
            <person name="Hugenholtz P."/>
            <person name="Woyke T."/>
            <person name="Klenk H.P."/>
            <person name="Kyrpides N.C."/>
        </authorList>
    </citation>
    <scope>NUCLEOTIDE SEQUENCE</scope>
    <source>
        <strain evidence="2">ATCC 700263 / DSM 8902 / Z-7692</strain>
    </source>
</reference>
<accession>H9UMI1</accession>
<evidence type="ECO:0000313" key="2">
    <source>
        <dbReference type="Proteomes" id="UP000007383"/>
    </source>
</evidence>
<proteinExistence type="predicted"/>
<name>H9UMI1_SPIAZ</name>
<organism evidence="1 2">
    <name type="scientific">Spirochaeta africana (strain ATCC 700263 / DSM 8902 / Z-7692)</name>
    <dbReference type="NCBI Taxonomy" id="889378"/>
    <lineage>
        <taxon>Bacteria</taxon>
        <taxon>Pseudomonadati</taxon>
        <taxon>Spirochaetota</taxon>
        <taxon>Spirochaetia</taxon>
        <taxon>Spirochaetales</taxon>
        <taxon>Spirochaetaceae</taxon>
        <taxon>Spirochaeta</taxon>
    </lineage>
</organism>
<dbReference type="Proteomes" id="UP000007383">
    <property type="component" value="Chromosome"/>
</dbReference>
<sequence>MEWISCNRLRTGAAILILAVLSVPAFASEFGFLPASIQAQIEEAETARRAWEQRSREVAAEISIQPYEHQDEFAERLQRAIDRGAGRERRYLEFQLSELAMPEHQVAADDISVTARRTPSRERPVLLEISTDLGMLPEQDSFEVMYPAPRAAGAQTALDRGVQRNNLQAVITYSLSGTLYGEYSLVLTGVQLTNPDDPQISLPRLPMNRRYVFAEGQPITLGTPGGSYHFESGQLPTSFALEGDADWFVSDRYAYTGAYSLQSGPISHSSESVLLYTDMVPAGARISGIQFALRTSTERRYDTLDFFINGRHMDSWSGETDWTEVQFETDLQSGEMFELMWVYDKDGSVSDGDDAVWIDSIELIFEGE</sequence>
<keyword evidence="2" id="KW-1185">Reference proteome</keyword>
<dbReference type="PATRIC" id="fig|889378.3.peg.2672"/>
<protein>
    <submittedName>
        <fullName evidence="1">Uncharacterized protein</fullName>
    </submittedName>
</protein>
<dbReference type="STRING" id="889378.Spiaf_2699"/>
<dbReference type="HOGENOM" id="CLU_752080_0_0_12"/>
<dbReference type="RefSeq" id="WP_014456706.1">
    <property type="nucleotide sequence ID" value="NC_017098.1"/>
</dbReference>
<dbReference type="EMBL" id="CP003282">
    <property type="protein sequence ID" value="AFG38724.1"/>
    <property type="molecule type" value="Genomic_DNA"/>
</dbReference>
<dbReference type="AlphaFoldDB" id="H9UMI1"/>
<gene>
    <name evidence="1" type="ordered locus">Spiaf_2699</name>
</gene>
<dbReference type="KEGG" id="sfc:Spiaf_2699"/>